<dbReference type="AlphaFoldDB" id="A0A087GCR3"/>
<dbReference type="OrthoDB" id="1071322at2759"/>
<name>A0A087GCR3_ARAAL</name>
<feature type="compositionally biased region" description="Basic residues" evidence="1">
    <location>
        <begin position="848"/>
        <end position="859"/>
    </location>
</feature>
<dbReference type="InterPro" id="IPR024768">
    <property type="entry name" value="Marf1"/>
</dbReference>
<accession>A0A087GCR3</accession>
<evidence type="ECO:0000256" key="1">
    <source>
        <dbReference type="SAM" id="MobiDB-lite"/>
    </source>
</evidence>
<dbReference type="PANTHER" id="PTHR14379:SF3">
    <property type="entry name" value="MEIOSIS REGULATOR AND MRNA STABILITY FACTOR 1"/>
    <property type="match status" value="1"/>
</dbReference>
<gene>
    <name evidence="2" type="ordered locus">AALP_Aa8g412700</name>
</gene>
<feature type="compositionally biased region" description="Basic residues" evidence="1">
    <location>
        <begin position="1"/>
        <end position="13"/>
    </location>
</feature>
<feature type="region of interest" description="Disordered" evidence="1">
    <location>
        <begin position="1"/>
        <end position="34"/>
    </location>
</feature>
<proteinExistence type="predicted"/>
<evidence type="ECO:0000313" key="3">
    <source>
        <dbReference type="Proteomes" id="UP000029120"/>
    </source>
</evidence>
<dbReference type="CDD" id="cd10910">
    <property type="entry name" value="PIN_limkain_b1_N_like"/>
    <property type="match status" value="2"/>
</dbReference>
<feature type="region of interest" description="Disordered" evidence="1">
    <location>
        <begin position="776"/>
        <end position="872"/>
    </location>
</feature>
<dbReference type="GO" id="GO:0010468">
    <property type="term" value="P:regulation of gene expression"/>
    <property type="evidence" value="ECO:0007669"/>
    <property type="project" value="InterPro"/>
</dbReference>
<sequence>MCLRFKRQRRRRPIKDTRQEEEASPPPPPPPSTQVIVDMDNGTIPRGTHPKAFFKNIRRYIYEVTGSLVHSIKIYYCKKANLHETYLYPIQVCDGVELINVPESLNPKREDGDIKIKYDFLFHQLTYLPPAPVCLLASDKDFIATMRRMMKQDYTILHGYDPNATPRKFQSLPGTMPFNFLQIGKLEANIDMPLHLGVCPPLRILPPAPLQNSNVNLRVFLDVHSTFANLPSETKRKRYLKDFHISPATIRLNVERIVTSQGYGGIKDNISSVALIETLTTENKNEMVDSRFTITMVNEPNRRKKKEGQDFVDVRVGQLMQQCLLDLEQLAPVVVITMDPNLDSVVEKFVEMGYPVFIVYSSRISSVLQPNSLPWKLVRKDELTKSMTSVPRKYWHAETAVFWDLEDCPIPSNLTASSVYANIVHALCHSGYGGTFHFSVYSLKDEEKFVRDVEQWFDRKLDSTNILIVPAASIRAKRKKIVEGILEWKSRHDNEPTNILVISREILFRCTPYLEALQLAKDSDNNILLGLAFEPRSSLSSLLGVSRSVWDWSKLSNGERPLVVETGNLELFYLPSHDTKCLNCAKLFRLPRKEAQTSIPESGQNKFCRAKTAVLWDLEDCPIPCDLTPSLIYANIKLALSNMGYTGEIFVSAYTLDKLDKEQEFESANIKLLQPGGGEKRVVLLNDAYRWASKFDPTNILLISKDISDDASFCTILKRTIDFGSNIQWAFPQAPTGSLLVPSAVWLWSSLSTGGSPHTGLSLSFEKQRKPFHIMRGKRRKKRYDRMLRRSAKRLKKREADEAASSEKRGRGRKRRSSTQADEAASSEKRGRGRKRRSSTQADEAASSKKRGRVRKRRSSAQADEAASSKKR</sequence>
<reference evidence="3" key="1">
    <citation type="journal article" date="2015" name="Nat. Plants">
        <title>Genome expansion of Arabis alpina linked with retrotransposition and reduced symmetric DNA methylation.</title>
        <authorList>
            <person name="Willing E.M."/>
            <person name="Rawat V."/>
            <person name="Mandakova T."/>
            <person name="Maumus F."/>
            <person name="James G.V."/>
            <person name="Nordstroem K.J."/>
            <person name="Becker C."/>
            <person name="Warthmann N."/>
            <person name="Chica C."/>
            <person name="Szarzynska B."/>
            <person name="Zytnicki M."/>
            <person name="Albani M.C."/>
            <person name="Kiefer C."/>
            <person name="Bergonzi S."/>
            <person name="Castaings L."/>
            <person name="Mateos J.L."/>
            <person name="Berns M.C."/>
            <person name="Bujdoso N."/>
            <person name="Piofczyk T."/>
            <person name="de Lorenzo L."/>
            <person name="Barrero-Sicilia C."/>
            <person name="Mateos I."/>
            <person name="Piednoel M."/>
            <person name="Hagmann J."/>
            <person name="Chen-Min-Tao R."/>
            <person name="Iglesias-Fernandez R."/>
            <person name="Schuster S.C."/>
            <person name="Alonso-Blanco C."/>
            <person name="Roudier F."/>
            <person name="Carbonero P."/>
            <person name="Paz-Ares J."/>
            <person name="Davis S.J."/>
            <person name="Pecinka A."/>
            <person name="Quesneville H."/>
            <person name="Colot V."/>
            <person name="Lysak M.A."/>
            <person name="Weigel D."/>
            <person name="Coupland G."/>
            <person name="Schneeberger K."/>
        </authorList>
    </citation>
    <scope>NUCLEOTIDE SEQUENCE [LARGE SCALE GENOMIC DNA]</scope>
    <source>
        <strain evidence="3">cv. Pajares</strain>
    </source>
</reference>
<organism evidence="2 3">
    <name type="scientific">Arabis alpina</name>
    <name type="common">Alpine rock-cress</name>
    <dbReference type="NCBI Taxonomy" id="50452"/>
    <lineage>
        <taxon>Eukaryota</taxon>
        <taxon>Viridiplantae</taxon>
        <taxon>Streptophyta</taxon>
        <taxon>Embryophyta</taxon>
        <taxon>Tracheophyta</taxon>
        <taxon>Spermatophyta</taxon>
        <taxon>Magnoliopsida</taxon>
        <taxon>eudicotyledons</taxon>
        <taxon>Gunneridae</taxon>
        <taxon>Pentapetalae</taxon>
        <taxon>rosids</taxon>
        <taxon>malvids</taxon>
        <taxon>Brassicales</taxon>
        <taxon>Brassicaceae</taxon>
        <taxon>Arabideae</taxon>
        <taxon>Arabis</taxon>
    </lineage>
</organism>
<dbReference type="Proteomes" id="UP000029120">
    <property type="component" value="Chromosome 8"/>
</dbReference>
<dbReference type="GO" id="GO:0005777">
    <property type="term" value="C:peroxisome"/>
    <property type="evidence" value="ECO:0007669"/>
    <property type="project" value="InterPro"/>
</dbReference>
<dbReference type="PANTHER" id="PTHR14379">
    <property type="entry name" value="LIMKAIN B LKAP"/>
    <property type="match status" value="1"/>
</dbReference>
<feature type="compositionally biased region" description="Basic residues" evidence="1">
    <location>
        <begin position="776"/>
        <end position="797"/>
    </location>
</feature>
<keyword evidence="3" id="KW-1185">Reference proteome</keyword>
<feature type="compositionally biased region" description="Basic and acidic residues" evidence="1">
    <location>
        <begin position="798"/>
        <end position="809"/>
    </location>
</feature>
<dbReference type="Gramene" id="KFK27665">
    <property type="protein sequence ID" value="KFK27665"/>
    <property type="gene ID" value="AALP_AA8G412700"/>
</dbReference>
<protein>
    <recommendedName>
        <fullName evidence="4">NYN domain-containing protein</fullName>
    </recommendedName>
</protein>
<dbReference type="EMBL" id="CM002876">
    <property type="protein sequence ID" value="KFK27665.1"/>
    <property type="molecule type" value="Genomic_DNA"/>
</dbReference>
<evidence type="ECO:0000313" key="2">
    <source>
        <dbReference type="EMBL" id="KFK27665.1"/>
    </source>
</evidence>
<evidence type="ECO:0008006" key="4">
    <source>
        <dbReference type="Google" id="ProtNLM"/>
    </source>
</evidence>